<comment type="caution">
    <text evidence="2">The sequence shown here is derived from an EMBL/GenBank/DDBJ whole genome shotgun (WGS) entry which is preliminary data.</text>
</comment>
<name>A0ABW4JJ11_9BACL</name>
<evidence type="ECO:0000313" key="2">
    <source>
        <dbReference type="EMBL" id="MFD1676306.1"/>
    </source>
</evidence>
<accession>A0ABW4JJ11</accession>
<protein>
    <submittedName>
        <fullName evidence="2">TIR domain-containing protein</fullName>
    </submittedName>
</protein>
<dbReference type="Pfam" id="PF08937">
    <property type="entry name" value="ThsB_TIR"/>
    <property type="match status" value="1"/>
</dbReference>
<dbReference type="Gene3D" id="3.40.50.10140">
    <property type="entry name" value="Toll/interleukin-1 receptor homology (TIR) domain"/>
    <property type="match status" value="1"/>
</dbReference>
<sequence>MGRKIFISYKYSDDSVYPLNNKWNTTVRDYVDELQAKLEEDDQINKGEADGEDLSDFKDETIWTKLKDKIFDSSITIVLISKNMKDATSENDQWIPWEIAYSLREQTRNKRTSKSNAVLAVVLPDENNSYEYYIKDNSCPYCKCRTLKTYTLFKILRENMFNTKSPTYSDCENHNAKEVYTGESSYIRSVKWTNFIKNINKYIQIAVDIKENIEDYNICKEV</sequence>
<evidence type="ECO:0000313" key="3">
    <source>
        <dbReference type="Proteomes" id="UP001597079"/>
    </source>
</evidence>
<proteinExistence type="predicted"/>
<evidence type="ECO:0000259" key="1">
    <source>
        <dbReference type="Pfam" id="PF08937"/>
    </source>
</evidence>
<dbReference type="RefSeq" id="WP_377944204.1">
    <property type="nucleotide sequence ID" value="NZ_JBHUCX010000048.1"/>
</dbReference>
<feature type="domain" description="Thoeris protein ThsB TIR-like" evidence="1">
    <location>
        <begin position="6"/>
        <end position="127"/>
    </location>
</feature>
<dbReference type="Proteomes" id="UP001597079">
    <property type="component" value="Unassembled WGS sequence"/>
</dbReference>
<dbReference type="InterPro" id="IPR035897">
    <property type="entry name" value="Toll_tir_struct_dom_sf"/>
</dbReference>
<reference evidence="3" key="1">
    <citation type="journal article" date="2019" name="Int. J. Syst. Evol. Microbiol.">
        <title>The Global Catalogue of Microorganisms (GCM) 10K type strain sequencing project: providing services to taxonomists for standard genome sequencing and annotation.</title>
        <authorList>
            <consortium name="The Broad Institute Genomics Platform"/>
            <consortium name="The Broad Institute Genome Sequencing Center for Infectious Disease"/>
            <person name="Wu L."/>
            <person name="Ma J."/>
        </authorList>
    </citation>
    <scope>NUCLEOTIDE SEQUENCE [LARGE SCALE GENOMIC DNA]</scope>
    <source>
        <strain evidence="3">CGMCC 1.12286</strain>
    </source>
</reference>
<organism evidence="2 3">
    <name type="scientific">Alicyclobacillus fodiniaquatilis</name>
    <dbReference type="NCBI Taxonomy" id="1661150"/>
    <lineage>
        <taxon>Bacteria</taxon>
        <taxon>Bacillati</taxon>
        <taxon>Bacillota</taxon>
        <taxon>Bacilli</taxon>
        <taxon>Bacillales</taxon>
        <taxon>Alicyclobacillaceae</taxon>
        <taxon>Alicyclobacillus</taxon>
    </lineage>
</organism>
<keyword evidence="3" id="KW-1185">Reference proteome</keyword>
<dbReference type="InterPro" id="IPR015032">
    <property type="entry name" value="ThsB__TIR-like_domain"/>
</dbReference>
<gene>
    <name evidence="2" type="ORF">ACFSB2_16505</name>
</gene>
<dbReference type="EMBL" id="JBHUCX010000048">
    <property type="protein sequence ID" value="MFD1676306.1"/>
    <property type="molecule type" value="Genomic_DNA"/>
</dbReference>